<reference evidence="1 2" key="1">
    <citation type="submission" date="2018-01" db="EMBL/GenBank/DDBJ databases">
        <title>Co-occurrence of chitin degradation, pigmentation and bioactivity in marine Pseudoalteromonas.</title>
        <authorList>
            <person name="Paulsen S."/>
            <person name="Gram L."/>
            <person name="Machado H."/>
        </authorList>
    </citation>
    <scope>NUCLEOTIDE SEQUENCE [LARGE SCALE GENOMIC DNA]</scope>
    <source>
        <strain evidence="1 2">S3663</strain>
    </source>
</reference>
<protein>
    <submittedName>
        <fullName evidence="1">Uncharacterized protein</fullName>
    </submittedName>
</protein>
<gene>
    <name evidence="1" type="ORF">C1E24_06850</name>
</gene>
<dbReference type="AlphaFoldDB" id="A0A5R9Q6Q6"/>
<dbReference type="EMBL" id="PPSW01000008">
    <property type="protein sequence ID" value="TLX47949.1"/>
    <property type="molecule type" value="Genomic_DNA"/>
</dbReference>
<accession>A0A5R9Q6Q6</accession>
<evidence type="ECO:0000313" key="2">
    <source>
        <dbReference type="Proteomes" id="UP000309186"/>
    </source>
</evidence>
<proteinExistence type="predicted"/>
<dbReference type="Proteomes" id="UP000309186">
    <property type="component" value="Unassembled WGS sequence"/>
</dbReference>
<comment type="caution">
    <text evidence="1">The sequence shown here is derived from an EMBL/GenBank/DDBJ whole genome shotgun (WGS) entry which is preliminary data.</text>
</comment>
<dbReference type="OrthoDB" id="9779763at2"/>
<sequence>MKLQIKKQSLKQLSQKSLSNDQTAKIAAGYFTPDPYSWQMCPTHPALCQSAQITQCWKD</sequence>
<organism evidence="1 2">
    <name type="scientific">Pseudoalteromonas phenolica</name>
    <dbReference type="NCBI Taxonomy" id="161398"/>
    <lineage>
        <taxon>Bacteria</taxon>
        <taxon>Pseudomonadati</taxon>
        <taxon>Pseudomonadota</taxon>
        <taxon>Gammaproteobacteria</taxon>
        <taxon>Alteromonadales</taxon>
        <taxon>Pseudoalteromonadaceae</taxon>
        <taxon>Pseudoalteromonas</taxon>
    </lineage>
</organism>
<name>A0A5R9Q6Q6_9GAMM</name>
<evidence type="ECO:0000313" key="1">
    <source>
        <dbReference type="EMBL" id="TLX47949.1"/>
    </source>
</evidence>
<dbReference type="RefSeq" id="WP_138479997.1">
    <property type="nucleotide sequence ID" value="NZ_PPSW01000008.1"/>
</dbReference>